<keyword evidence="2" id="KW-1133">Transmembrane helix</keyword>
<feature type="compositionally biased region" description="Low complexity" evidence="1">
    <location>
        <begin position="124"/>
        <end position="133"/>
    </location>
</feature>
<reference evidence="4" key="1">
    <citation type="journal article" date="2019" name="Int. J. Syst. Evol. Microbiol.">
        <title>The Global Catalogue of Microorganisms (GCM) 10K type strain sequencing project: providing services to taxonomists for standard genome sequencing and annotation.</title>
        <authorList>
            <consortium name="The Broad Institute Genomics Platform"/>
            <consortium name="The Broad Institute Genome Sequencing Center for Infectious Disease"/>
            <person name="Wu L."/>
            <person name="Ma J."/>
        </authorList>
    </citation>
    <scope>NUCLEOTIDE SEQUENCE [LARGE SCALE GENOMIC DNA]</scope>
    <source>
        <strain evidence="4">JCM 13250</strain>
    </source>
</reference>
<keyword evidence="2" id="KW-0812">Transmembrane</keyword>
<accession>A0ABP4YST9</accession>
<protein>
    <submittedName>
        <fullName evidence="3">Uncharacterized protein</fullName>
    </submittedName>
</protein>
<feature type="region of interest" description="Disordered" evidence="1">
    <location>
        <begin position="124"/>
        <end position="164"/>
    </location>
</feature>
<evidence type="ECO:0000256" key="2">
    <source>
        <dbReference type="SAM" id="Phobius"/>
    </source>
</evidence>
<sequence>MVFRLNHHHPGAHMNLAVIDLDNGLGDVILPIYMIGGVLLFITSFFPGNKIGWRIFSAVAGLGIAGWAGYVFLFGGTIIINLYIALLPFILAGKGIIALIKRSKEEPAPAAPYGAPAAPYGAPQAGVPAPYQPFGNQPGQPAPFAGSQPGAPVPPAPQSPVQPQ</sequence>
<dbReference type="EMBL" id="BAAALT010000226">
    <property type="protein sequence ID" value="GAA1826063.1"/>
    <property type="molecule type" value="Genomic_DNA"/>
</dbReference>
<name>A0ABP4YST9_9ACTN</name>
<feature type="compositionally biased region" description="Pro residues" evidence="1">
    <location>
        <begin position="151"/>
        <end position="164"/>
    </location>
</feature>
<evidence type="ECO:0000313" key="3">
    <source>
        <dbReference type="EMBL" id="GAA1826063.1"/>
    </source>
</evidence>
<evidence type="ECO:0000256" key="1">
    <source>
        <dbReference type="SAM" id="MobiDB-lite"/>
    </source>
</evidence>
<feature type="transmembrane region" description="Helical" evidence="2">
    <location>
        <begin position="53"/>
        <end position="72"/>
    </location>
</feature>
<keyword evidence="2" id="KW-0472">Membrane</keyword>
<comment type="caution">
    <text evidence="3">The sequence shown here is derived from an EMBL/GenBank/DDBJ whole genome shotgun (WGS) entry which is preliminary data.</text>
</comment>
<keyword evidence="4" id="KW-1185">Reference proteome</keyword>
<dbReference type="Proteomes" id="UP001500218">
    <property type="component" value="Unassembled WGS sequence"/>
</dbReference>
<organism evidence="3 4">
    <name type="scientific">Luedemannella flava</name>
    <dbReference type="NCBI Taxonomy" id="349316"/>
    <lineage>
        <taxon>Bacteria</taxon>
        <taxon>Bacillati</taxon>
        <taxon>Actinomycetota</taxon>
        <taxon>Actinomycetes</taxon>
        <taxon>Micromonosporales</taxon>
        <taxon>Micromonosporaceae</taxon>
        <taxon>Luedemannella</taxon>
    </lineage>
</organism>
<evidence type="ECO:0000313" key="4">
    <source>
        <dbReference type="Proteomes" id="UP001500218"/>
    </source>
</evidence>
<proteinExistence type="predicted"/>
<feature type="transmembrane region" description="Helical" evidence="2">
    <location>
        <begin position="28"/>
        <end position="46"/>
    </location>
</feature>
<feature type="transmembrane region" description="Helical" evidence="2">
    <location>
        <begin position="78"/>
        <end position="100"/>
    </location>
</feature>
<gene>
    <name evidence="3" type="ORF">GCM10009682_52210</name>
</gene>